<evidence type="ECO:0000313" key="2">
    <source>
        <dbReference type="EMBL" id="MPN12672.1"/>
    </source>
</evidence>
<evidence type="ECO:0000256" key="1">
    <source>
        <dbReference type="SAM" id="MobiDB-lite"/>
    </source>
</evidence>
<dbReference type="AlphaFoldDB" id="A0A645FGQ1"/>
<dbReference type="EMBL" id="VSSQ01059068">
    <property type="protein sequence ID" value="MPN12672.1"/>
    <property type="molecule type" value="Genomic_DNA"/>
</dbReference>
<comment type="caution">
    <text evidence="2">The sequence shown here is derived from an EMBL/GenBank/DDBJ whole genome shotgun (WGS) entry which is preliminary data.</text>
</comment>
<sequence>MHPCYIPQEARPHGAQSCSRCQFHAPSRSARHKTPSRPAYRESSHSARRYLPARETRIVDPARFQRAHILRFPARGESAQNSCASASAREARRCAHSLPQSLFTAKFKKPYVPILPRSSCLDSQTRSSRLYH</sequence>
<proteinExistence type="predicted"/>
<gene>
    <name evidence="2" type="ORF">SDC9_159991</name>
</gene>
<protein>
    <submittedName>
        <fullName evidence="2">Uncharacterized protein</fullName>
    </submittedName>
</protein>
<name>A0A645FGQ1_9ZZZZ</name>
<feature type="region of interest" description="Disordered" evidence="1">
    <location>
        <begin position="26"/>
        <end position="55"/>
    </location>
</feature>
<accession>A0A645FGQ1</accession>
<reference evidence="2" key="1">
    <citation type="submission" date="2019-08" db="EMBL/GenBank/DDBJ databases">
        <authorList>
            <person name="Kucharzyk K."/>
            <person name="Murdoch R.W."/>
            <person name="Higgins S."/>
            <person name="Loffler F."/>
        </authorList>
    </citation>
    <scope>NUCLEOTIDE SEQUENCE</scope>
</reference>
<organism evidence="2">
    <name type="scientific">bioreactor metagenome</name>
    <dbReference type="NCBI Taxonomy" id="1076179"/>
    <lineage>
        <taxon>unclassified sequences</taxon>
        <taxon>metagenomes</taxon>
        <taxon>ecological metagenomes</taxon>
    </lineage>
</organism>